<reference evidence="3" key="1">
    <citation type="journal article" date="2009" name="PLoS ONE">
        <title>Genome degradation in Brucella ovis corresponds with narrowing of its host range and tissue tropism.</title>
        <authorList>
            <person name="Tsolis R.M."/>
            <person name="Seshadri R."/>
            <person name="Santos R.L."/>
            <person name="Sangari F.J."/>
            <person name="Lobo J.M."/>
            <person name="de Jong M.F."/>
            <person name="Ren Q."/>
            <person name="Myers G."/>
            <person name="Brinkac L.M."/>
            <person name="Nelson W.C."/>
            <person name="Deboy R.T."/>
            <person name="Angiuoli S."/>
            <person name="Khouri H."/>
            <person name="Dimitrov G."/>
            <person name="Robinson J.R."/>
            <person name="Mulligan S."/>
            <person name="Walker R.L."/>
            <person name="Elzer P.E."/>
            <person name="Hassan K.A."/>
            <person name="Paulsen I.T."/>
        </authorList>
    </citation>
    <scope>NUCLEOTIDE SEQUENCE [LARGE SCALE GENOMIC DNA]</scope>
    <source>
        <strain evidence="3">ATCC 25840 / 63/290 / NCTC 10512</strain>
    </source>
</reference>
<keyword evidence="1" id="KW-0812">Transmembrane</keyword>
<sequence length="63" mass="6427">MRPIRATRTGVVIANGTGAADGRASSAAPAVPGALRLLIAIGVVSITFQFLVAFPFSHESGFD</sequence>
<dbReference type="KEGG" id="bov:BOV_0839"/>
<keyword evidence="3" id="KW-1185">Reference proteome</keyword>
<organism evidence="2 3">
    <name type="scientific">Brucella ovis (strain ATCC 25840 / 63/290 / NCTC 10512)</name>
    <dbReference type="NCBI Taxonomy" id="444178"/>
    <lineage>
        <taxon>Bacteria</taxon>
        <taxon>Pseudomonadati</taxon>
        <taxon>Pseudomonadota</taxon>
        <taxon>Alphaproteobacteria</taxon>
        <taxon>Hyphomicrobiales</taxon>
        <taxon>Brucellaceae</taxon>
        <taxon>Brucella/Ochrobactrum group</taxon>
        <taxon>Brucella</taxon>
    </lineage>
</organism>
<evidence type="ECO:0000256" key="1">
    <source>
        <dbReference type="SAM" id="Phobius"/>
    </source>
</evidence>
<evidence type="ECO:0000313" key="3">
    <source>
        <dbReference type="Proteomes" id="UP000006383"/>
    </source>
</evidence>
<accession>A0A0H3ASJ8</accession>
<proteinExistence type="predicted"/>
<gene>
    <name evidence="2" type="ordered locus">BOV_0839</name>
</gene>
<dbReference type="HOGENOM" id="CLU_2877039_0_0_5"/>
<keyword evidence="1" id="KW-1133">Transmembrane helix</keyword>
<dbReference type="EMBL" id="CP000708">
    <property type="protein sequence ID" value="ABQ61703.1"/>
    <property type="molecule type" value="Genomic_DNA"/>
</dbReference>
<protein>
    <submittedName>
        <fullName evidence="2">Uncharacterized protein</fullName>
    </submittedName>
</protein>
<name>A0A0H3ASJ8_BRUO2</name>
<dbReference type="Proteomes" id="UP000006383">
    <property type="component" value="Chromosome I"/>
</dbReference>
<feature type="transmembrane region" description="Helical" evidence="1">
    <location>
        <begin position="33"/>
        <end position="56"/>
    </location>
</feature>
<evidence type="ECO:0000313" key="2">
    <source>
        <dbReference type="EMBL" id="ABQ61703.1"/>
    </source>
</evidence>
<dbReference type="AlphaFoldDB" id="A0A0H3ASJ8"/>
<keyword evidence="1" id="KW-0472">Membrane</keyword>